<gene>
    <name evidence="1" type="ORF">AULFYP135_01721</name>
</gene>
<accession>A0A6N2U0S2</accession>
<sequence>MDNTQQIFPAFRLVAQFADGQRLTFDGLTEQQARQSMEAAQAQHGDITWFDGVTDQHYENGRYYKLTPQPPEITMIDLTGYNEPQEEE</sequence>
<protein>
    <submittedName>
        <fullName evidence="1">Uncharacterized protein</fullName>
    </submittedName>
</protein>
<organism evidence="1">
    <name type="scientific">uncultured Anaerotruncus sp</name>
    <dbReference type="NCBI Taxonomy" id="905011"/>
    <lineage>
        <taxon>Bacteria</taxon>
        <taxon>Bacillati</taxon>
        <taxon>Bacillota</taxon>
        <taxon>Clostridia</taxon>
        <taxon>Eubacteriales</taxon>
        <taxon>Oscillospiraceae</taxon>
        <taxon>Anaerotruncus</taxon>
        <taxon>environmental samples</taxon>
    </lineage>
</organism>
<reference evidence="1" key="1">
    <citation type="submission" date="2019-11" db="EMBL/GenBank/DDBJ databases">
        <authorList>
            <person name="Feng L."/>
        </authorList>
    </citation>
    <scope>NUCLEOTIDE SEQUENCE</scope>
    <source>
        <strain evidence="1">AundefinedLFYP135</strain>
    </source>
</reference>
<evidence type="ECO:0000313" key="1">
    <source>
        <dbReference type="EMBL" id="VYT12014.1"/>
    </source>
</evidence>
<name>A0A6N2U0S2_9FIRM</name>
<dbReference type="EMBL" id="CACRSL010000003">
    <property type="protein sequence ID" value="VYT12014.1"/>
    <property type="molecule type" value="Genomic_DNA"/>
</dbReference>
<proteinExistence type="predicted"/>
<dbReference type="AlphaFoldDB" id="A0A6N2U0S2"/>